<comment type="caution">
    <text evidence="1">The sequence shown here is derived from an EMBL/GenBank/DDBJ whole genome shotgun (WGS) entry which is preliminary data.</text>
</comment>
<dbReference type="EMBL" id="BJCF01000018">
    <property type="protein sequence ID" value="GCL42272.1"/>
    <property type="molecule type" value="Genomic_DNA"/>
</dbReference>
<evidence type="ECO:0000313" key="2">
    <source>
        <dbReference type="Proteomes" id="UP000299367"/>
    </source>
</evidence>
<dbReference type="OrthoDB" id="511588at2"/>
<reference evidence="2" key="1">
    <citation type="submission" date="2019-02" db="EMBL/GenBank/DDBJ databases">
        <title>Draft genome sequence of Dolichospermum planctonicum NIES-80.</title>
        <authorList>
            <person name="Yamaguchi H."/>
            <person name="Suzuki S."/>
            <person name="Kawachi M."/>
        </authorList>
    </citation>
    <scope>NUCLEOTIDE SEQUENCE [LARGE SCALE GENOMIC DNA]</scope>
    <source>
        <strain evidence="2">NIES-80</strain>
    </source>
</reference>
<gene>
    <name evidence="1" type="ORF">NIES80_19750</name>
</gene>
<organism evidence="1 2">
    <name type="scientific">Dolichospermum planctonicum</name>
    <dbReference type="NCBI Taxonomy" id="136072"/>
    <lineage>
        <taxon>Bacteria</taxon>
        <taxon>Bacillati</taxon>
        <taxon>Cyanobacteriota</taxon>
        <taxon>Cyanophyceae</taxon>
        <taxon>Nostocales</taxon>
        <taxon>Aphanizomenonaceae</taxon>
        <taxon>Dolichospermum</taxon>
    </lineage>
</organism>
<dbReference type="Proteomes" id="UP000299367">
    <property type="component" value="Unassembled WGS sequence"/>
</dbReference>
<protein>
    <submittedName>
        <fullName evidence="1">Uncharacterized protein</fullName>
    </submittedName>
</protein>
<dbReference type="AlphaFoldDB" id="A0A480ACI6"/>
<accession>A0A480ACI6</accession>
<dbReference type="RefSeq" id="WP_137907897.1">
    <property type="nucleotide sequence ID" value="NZ_BJCF01000018.1"/>
</dbReference>
<name>A0A480ACI6_9CYAN</name>
<evidence type="ECO:0000313" key="1">
    <source>
        <dbReference type="EMBL" id="GCL42272.1"/>
    </source>
</evidence>
<sequence length="167" mass="19686">MSIEDKQTTPSKDFLTDNAIQNGIKKVEEEKQENQNLDLDIELRYTDSELKKIGKLTAILRLEKELFLESVISYVHFLFSEHKESIQKIIDEESENYQAELKQITPIEKMSNKDRDRFSRKIRLSPETSNKIEQLDMKDRINECLFVGINLLYKNLVAEFKTVNQEK</sequence>
<proteinExistence type="predicted"/>